<dbReference type="Proteomes" id="UP000008731">
    <property type="component" value="Segment"/>
</dbReference>
<keyword evidence="2" id="KW-1185">Reference proteome</keyword>
<evidence type="ECO:0000313" key="1">
    <source>
        <dbReference type="EMBL" id="ADG59949.1"/>
    </source>
</evidence>
<dbReference type="GeneID" id="9926483"/>
<organism evidence="1 2">
    <name type="scientific">Acinetobacter phage Acj9</name>
    <dbReference type="NCBI Taxonomy" id="760939"/>
    <lineage>
        <taxon>Viruses</taxon>
        <taxon>Duplodnaviria</taxon>
        <taxon>Heunggongvirae</taxon>
        <taxon>Uroviricota</taxon>
        <taxon>Caudoviricetes</taxon>
        <taxon>Pantevenvirales</taxon>
        <taxon>Straboviridae</taxon>
        <taxon>Twarogvirinae</taxon>
        <taxon>Acajnonavirus</taxon>
        <taxon>Acajnonavirus acj9</taxon>
    </lineage>
</organism>
<sequence>MSHWSEHHKELPFGTPEPFLIHKGEIVNYGNHQWVVNETFRKSRNAVTGESYENKVFAAYELLRYEGLHKVTQYITKADIPDITIPSGSLTFCATEDVHMYSQAYLKLIGK</sequence>
<evidence type="ECO:0000313" key="2">
    <source>
        <dbReference type="Proteomes" id="UP000008731"/>
    </source>
</evidence>
<dbReference type="KEGG" id="vg:9926483"/>
<accession>E5EPI3</accession>
<protein>
    <submittedName>
        <fullName evidence="1">Uncharacterized protein</fullName>
    </submittedName>
</protein>
<gene>
    <name evidence="1" type="ORF">Acj9p049</name>
</gene>
<dbReference type="RefSeq" id="YP_004010186.1">
    <property type="nucleotide sequence ID" value="NC_014663.1"/>
</dbReference>
<reference evidence="1 2" key="1">
    <citation type="journal article" date="2010" name="Virol. J.">
        <title>Genomes of the T4-related bacteriophages as windows on microbial genome evolution.</title>
        <authorList>
            <person name="Petrov V.M."/>
            <person name="Ratnayaka S."/>
            <person name="Nolan J.M."/>
            <person name="Miller E.S."/>
            <person name="Karam J.D."/>
        </authorList>
    </citation>
    <scope>NUCLEOTIDE SEQUENCE [LARGE SCALE GENOMIC DNA]</scope>
</reference>
<proteinExistence type="predicted"/>
<dbReference type="EMBL" id="HM004124">
    <property type="protein sequence ID" value="ADG59949.1"/>
    <property type="molecule type" value="Genomic_DNA"/>
</dbReference>
<name>E5EPI3_9CAUD</name>